<comment type="caution">
    <text evidence="7">The sequence shown here is derived from an EMBL/GenBank/DDBJ whole genome shotgun (WGS) entry which is preliminary data.</text>
</comment>
<reference evidence="7" key="1">
    <citation type="submission" date="2023-07" db="EMBL/GenBank/DDBJ databases">
        <title>Genome content predicts the carbon catabolic preferences of heterotrophic bacteria.</title>
        <authorList>
            <person name="Gralka M."/>
        </authorList>
    </citation>
    <scope>NUCLEOTIDE SEQUENCE</scope>
    <source>
        <strain evidence="7">I2M16</strain>
    </source>
</reference>
<feature type="transmembrane region" description="Helical" evidence="6">
    <location>
        <begin position="33"/>
        <end position="61"/>
    </location>
</feature>
<proteinExistence type="inferred from homology"/>
<evidence type="ECO:0000256" key="6">
    <source>
        <dbReference type="SAM" id="Phobius"/>
    </source>
</evidence>
<feature type="transmembrane region" description="Helical" evidence="6">
    <location>
        <begin position="430"/>
        <end position="452"/>
    </location>
</feature>
<dbReference type="RefSeq" id="WP_303496224.1">
    <property type="nucleotide sequence ID" value="NZ_JAUOPG010000004.1"/>
</dbReference>
<dbReference type="GO" id="GO:0042910">
    <property type="term" value="F:xenobiotic transmembrane transporter activity"/>
    <property type="evidence" value="ECO:0007669"/>
    <property type="project" value="InterPro"/>
</dbReference>
<keyword evidence="4 6" id="KW-1133">Transmembrane helix</keyword>
<gene>
    <name evidence="7" type="ORF">Q4490_07935</name>
</gene>
<dbReference type="InterPro" id="IPR044644">
    <property type="entry name" value="DinF-like"/>
</dbReference>
<evidence type="ECO:0000256" key="2">
    <source>
        <dbReference type="ARBA" id="ARBA00010199"/>
    </source>
</evidence>
<dbReference type="AlphaFoldDB" id="A0AAW7XGP9"/>
<feature type="transmembrane region" description="Helical" evidence="6">
    <location>
        <begin position="158"/>
        <end position="175"/>
    </location>
</feature>
<feature type="transmembrane region" description="Helical" evidence="6">
    <location>
        <begin position="182"/>
        <end position="205"/>
    </location>
</feature>
<feature type="transmembrane region" description="Helical" evidence="6">
    <location>
        <begin position="110"/>
        <end position="130"/>
    </location>
</feature>
<feature type="transmembrane region" description="Helical" evidence="6">
    <location>
        <begin position="211"/>
        <end position="231"/>
    </location>
</feature>
<dbReference type="NCBIfam" id="TIGR00797">
    <property type="entry name" value="matE"/>
    <property type="match status" value="1"/>
</dbReference>
<sequence>MRLYQRVFTSEAANGLSMGLADYKPTRHDHRTIWALAWPMILSNITVPLVGLVDTAVIGHLSDSRHLGAVAVGSMFFSVIYWAFGFLRMGTSGLTAQAVGAQRPNQNRTLLAQSLVMGCVIGCALILFQYPLIEAALYWIEATPAVTDAARTYTQTRIYSAPAVLCNFALLGWFVGNQNTRIPLILLITTNLLNMIMDVIAVYYFGLASQGVALASVIAEYGSLALGLWFCRRLLARMGGELLTSSLKHLSHYTELIKVNRYLFVRTLAILFSLAFFTAQGARQGTDILSANAVLLNFVLIISNGLDGFAHATEAITGKRIGQRDLSGFYRNLIAAAYWSLVTAALFTIFFWSAGQHIIHLLTSIESVRAQATLYLPWLIALPLLGVWSFLLDGLFIGATQVKAMQNTMLVSVFLVFLPVWWLSQPWGNHGLWFAFLSLFVARALTGGFVFWRLSRTGSWLSAMSH</sequence>
<comment type="subcellular location">
    <subcellularLocation>
        <location evidence="1">Membrane</location>
        <topology evidence="1">Multi-pass membrane protein</topology>
    </subcellularLocation>
</comment>
<dbReference type="GO" id="GO:0005886">
    <property type="term" value="C:plasma membrane"/>
    <property type="evidence" value="ECO:0007669"/>
    <property type="project" value="TreeGrafter"/>
</dbReference>
<feature type="transmembrane region" description="Helical" evidence="6">
    <location>
        <begin position="67"/>
        <end position="89"/>
    </location>
</feature>
<accession>A0AAW7XGP9</accession>
<feature type="transmembrane region" description="Helical" evidence="6">
    <location>
        <begin position="408"/>
        <end position="424"/>
    </location>
</feature>
<evidence type="ECO:0000313" key="8">
    <source>
        <dbReference type="Proteomes" id="UP001169862"/>
    </source>
</evidence>
<feature type="transmembrane region" description="Helical" evidence="6">
    <location>
        <begin position="263"/>
        <end position="282"/>
    </location>
</feature>
<dbReference type="Proteomes" id="UP001169862">
    <property type="component" value="Unassembled WGS sequence"/>
</dbReference>
<organism evidence="7 8">
    <name type="scientific">Neptunomonas phycophila</name>
    <dbReference type="NCBI Taxonomy" id="1572645"/>
    <lineage>
        <taxon>Bacteria</taxon>
        <taxon>Pseudomonadati</taxon>
        <taxon>Pseudomonadota</taxon>
        <taxon>Gammaproteobacteria</taxon>
        <taxon>Oceanospirillales</taxon>
        <taxon>Oceanospirillaceae</taxon>
        <taxon>Neptunomonas</taxon>
    </lineage>
</organism>
<dbReference type="GO" id="GO:0015297">
    <property type="term" value="F:antiporter activity"/>
    <property type="evidence" value="ECO:0007669"/>
    <property type="project" value="InterPro"/>
</dbReference>
<name>A0AAW7XGP9_9GAMM</name>
<evidence type="ECO:0000256" key="1">
    <source>
        <dbReference type="ARBA" id="ARBA00004141"/>
    </source>
</evidence>
<dbReference type="PANTHER" id="PTHR42893">
    <property type="entry name" value="PROTEIN DETOXIFICATION 44, CHLOROPLASTIC-RELATED"/>
    <property type="match status" value="1"/>
</dbReference>
<feature type="transmembrane region" description="Helical" evidence="6">
    <location>
        <begin position="333"/>
        <end position="355"/>
    </location>
</feature>
<feature type="transmembrane region" description="Helical" evidence="6">
    <location>
        <begin position="375"/>
        <end position="396"/>
    </location>
</feature>
<dbReference type="EMBL" id="JAUOPG010000004">
    <property type="protein sequence ID" value="MDO6453493.1"/>
    <property type="molecule type" value="Genomic_DNA"/>
</dbReference>
<dbReference type="PANTHER" id="PTHR42893:SF46">
    <property type="entry name" value="PROTEIN DETOXIFICATION 44, CHLOROPLASTIC"/>
    <property type="match status" value="1"/>
</dbReference>
<protein>
    <submittedName>
        <fullName evidence="7">MATE family efflux transporter</fullName>
    </submittedName>
</protein>
<evidence type="ECO:0000313" key="7">
    <source>
        <dbReference type="EMBL" id="MDO6453493.1"/>
    </source>
</evidence>
<dbReference type="InterPro" id="IPR002528">
    <property type="entry name" value="MATE_fam"/>
</dbReference>
<comment type="similarity">
    <text evidence="2">Belongs to the multi antimicrobial extrusion (MATE) (TC 2.A.66.1) family.</text>
</comment>
<evidence type="ECO:0000256" key="3">
    <source>
        <dbReference type="ARBA" id="ARBA00022692"/>
    </source>
</evidence>
<dbReference type="CDD" id="cd13136">
    <property type="entry name" value="MATE_DinF_like"/>
    <property type="match status" value="1"/>
</dbReference>
<evidence type="ECO:0000256" key="5">
    <source>
        <dbReference type="ARBA" id="ARBA00023136"/>
    </source>
</evidence>
<dbReference type="Pfam" id="PF01554">
    <property type="entry name" value="MatE"/>
    <property type="match status" value="2"/>
</dbReference>
<feature type="transmembrane region" description="Helical" evidence="6">
    <location>
        <begin position="288"/>
        <end position="312"/>
    </location>
</feature>
<keyword evidence="5 6" id="KW-0472">Membrane</keyword>
<keyword evidence="3 6" id="KW-0812">Transmembrane</keyword>
<evidence type="ECO:0000256" key="4">
    <source>
        <dbReference type="ARBA" id="ARBA00022989"/>
    </source>
</evidence>